<dbReference type="SUPFAM" id="SSF52047">
    <property type="entry name" value="RNI-like"/>
    <property type="match status" value="1"/>
</dbReference>
<proteinExistence type="predicted"/>
<dbReference type="AlphaFoldDB" id="A0A814R2X5"/>
<evidence type="ECO:0000313" key="1">
    <source>
        <dbReference type="EMBL" id="CAF1128142.1"/>
    </source>
</evidence>
<accession>A0A814R2X5</accession>
<protein>
    <submittedName>
        <fullName evidence="1">Uncharacterized protein</fullName>
    </submittedName>
</protein>
<dbReference type="Gene3D" id="3.80.10.10">
    <property type="entry name" value="Ribonuclease Inhibitor"/>
    <property type="match status" value="1"/>
</dbReference>
<reference evidence="1" key="1">
    <citation type="submission" date="2021-02" db="EMBL/GenBank/DDBJ databases">
        <authorList>
            <person name="Nowell W R."/>
        </authorList>
    </citation>
    <scope>NUCLEOTIDE SEQUENCE</scope>
</reference>
<organism evidence="1 2">
    <name type="scientific">Adineta steineri</name>
    <dbReference type="NCBI Taxonomy" id="433720"/>
    <lineage>
        <taxon>Eukaryota</taxon>
        <taxon>Metazoa</taxon>
        <taxon>Spiralia</taxon>
        <taxon>Gnathifera</taxon>
        <taxon>Rotifera</taxon>
        <taxon>Eurotatoria</taxon>
        <taxon>Bdelloidea</taxon>
        <taxon>Adinetida</taxon>
        <taxon>Adinetidae</taxon>
        <taxon>Adineta</taxon>
    </lineage>
</organism>
<gene>
    <name evidence="1" type="ORF">BJG266_LOCUS22844</name>
</gene>
<dbReference type="InterPro" id="IPR032675">
    <property type="entry name" value="LRR_dom_sf"/>
</dbReference>
<evidence type="ECO:0000313" key="2">
    <source>
        <dbReference type="Proteomes" id="UP000663877"/>
    </source>
</evidence>
<dbReference type="EMBL" id="CAJNOI010000146">
    <property type="protein sequence ID" value="CAF1128142.1"/>
    <property type="molecule type" value="Genomic_DNA"/>
</dbReference>
<name>A0A814R2X5_9BILA</name>
<dbReference type="Proteomes" id="UP000663877">
    <property type="component" value="Unassembled WGS sequence"/>
</dbReference>
<sequence length="252" mass="29930">MTPYLFNQIWNLPKLAYLNLEIYNISDAIFSQLKTISLTLESLCIQNDIPHPLRDIADLYQKAPNLRVLSMNINLKNEYEKFPVVVTSIMTSKLDFCGELRALHKLFQNLPNLCHLTIDMQDHYLTGHEWKQITIDHLPKLKQLRFKMFIAPLYDTIIEEEIDELLNTFRTQFWLDEHHWYVRCDWNPIAGSGTFGYLYTLPYAFRLFTGIAKGLRRPKWTCPDDEKYCLFNRVHNLDCMESESLSYCLFRF</sequence>
<comment type="caution">
    <text evidence="1">The sequence shown here is derived from an EMBL/GenBank/DDBJ whole genome shotgun (WGS) entry which is preliminary data.</text>
</comment>